<dbReference type="OMA" id="LERYQHH"/>
<dbReference type="GO" id="GO:0015937">
    <property type="term" value="P:coenzyme A biosynthetic process"/>
    <property type="evidence" value="ECO:0007669"/>
    <property type="project" value="UniProtKB-ARBA"/>
</dbReference>
<evidence type="ECO:0000259" key="2">
    <source>
        <dbReference type="Pfam" id="PF04127"/>
    </source>
</evidence>
<dbReference type="PANTHER" id="PTHR12290">
    <property type="entry name" value="CORNICHON-RELATED"/>
    <property type="match status" value="1"/>
</dbReference>
<dbReference type="GeneID" id="14865543"/>
<reference evidence="4" key="1">
    <citation type="journal article" date="2011" name="Genome Res.">
        <title>Phylogeny-wide analysis of social amoeba genomes highlights ancient origins for complex intercellular communication.</title>
        <authorList>
            <person name="Heidel A.J."/>
            <person name="Lawal H.M."/>
            <person name="Felder M."/>
            <person name="Schilde C."/>
            <person name="Helps N.R."/>
            <person name="Tunggal B."/>
            <person name="Rivero F."/>
            <person name="John U."/>
            <person name="Schleicher M."/>
            <person name="Eichinger L."/>
            <person name="Platzer M."/>
            <person name="Noegel A.A."/>
            <person name="Schaap P."/>
            <person name="Gloeckner G."/>
        </authorList>
    </citation>
    <scope>NUCLEOTIDE SEQUENCE [LARGE SCALE GENOMIC DNA]</scope>
    <source>
        <strain evidence="4">SH3</strain>
    </source>
</reference>
<dbReference type="OrthoDB" id="70224at2759"/>
<protein>
    <submittedName>
        <fullName evidence="3">Phosphopantothenatecysteine ligase</fullName>
    </submittedName>
</protein>
<dbReference type="Proteomes" id="UP000007797">
    <property type="component" value="Unassembled WGS sequence"/>
</dbReference>
<dbReference type="KEGG" id="dfa:DFA_11657"/>
<dbReference type="RefSeq" id="XP_004350604.1">
    <property type="nucleotide sequence ID" value="XM_004350553.1"/>
</dbReference>
<accession>F4QDU9</accession>
<keyword evidence="3" id="KW-0436">Ligase</keyword>
<dbReference type="InterPro" id="IPR035929">
    <property type="entry name" value="CoaB-like_sf"/>
</dbReference>
<evidence type="ECO:0000256" key="1">
    <source>
        <dbReference type="ARBA" id="ARBA00005703"/>
    </source>
</evidence>
<evidence type="ECO:0000313" key="4">
    <source>
        <dbReference type="Proteomes" id="UP000007797"/>
    </source>
</evidence>
<organism evidence="3 4">
    <name type="scientific">Cavenderia fasciculata</name>
    <name type="common">Slime mold</name>
    <name type="synonym">Dictyostelium fasciculatum</name>
    <dbReference type="NCBI Taxonomy" id="261658"/>
    <lineage>
        <taxon>Eukaryota</taxon>
        <taxon>Amoebozoa</taxon>
        <taxon>Evosea</taxon>
        <taxon>Eumycetozoa</taxon>
        <taxon>Dictyostelia</taxon>
        <taxon>Acytosteliales</taxon>
        <taxon>Cavenderiaceae</taxon>
        <taxon>Cavenderia</taxon>
    </lineage>
</organism>
<name>F4QDU9_CACFS</name>
<dbReference type="EMBL" id="GL883029">
    <property type="protein sequence ID" value="EGG13896.1"/>
    <property type="molecule type" value="Genomic_DNA"/>
</dbReference>
<dbReference type="Gene3D" id="3.40.50.10300">
    <property type="entry name" value="CoaB-like"/>
    <property type="match status" value="1"/>
</dbReference>
<comment type="similarity">
    <text evidence="1">Belongs to the PPC synthetase family.</text>
</comment>
<dbReference type="AlphaFoldDB" id="F4QDU9"/>
<sequence length="337" mass="38653">MSSLDSSSIDQLYDTTSLPENVQTFFHSVQESPDYRQNLDHIRVFAKHALKQNQKVIVITSGGTLVPIEKNMVRYLDNFSGGGRGASTAEWFLEHGYSVLFLSRKNSLQPFLRHLMTHDTNFFDYLTYDEKDKQAHISDKYQDQVSHLLGKWKHYIDSGRFVRIHFQSVGEYLYLLRAACIELSIMKQNLIIYAAAAVSDFYIPLNEMSEHKIQSRNAGLTIDLQPVPKLLKHIVDSWCKDAFVVSFKLETDINILDKKCLLSLESYKHHLVIGNLLSDYRNKVVLHSPLIGVGAEEKGPITITRTQSQIDEMVDIEPMICDRLLAMHNQYITNSLK</sequence>
<dbReference type="SUPFAM" id="SSF102645">
    <property type="entry name" value="CoaB-like"/>
    <property type="match status" value="1"/>
</dbReference>
<dbReference type="Pfam" id="PF04127">
    <property type="entry name" value="DFP"/>
    <property type="match status" value="1"/>
</dbReference>
<proteinExistence type="inferred from homology"/>
<gene>
    <name evidence="3" type="ORF">DFA_11657</name>
</gene>
<evidence type="ECO:0000313" key="3">
    <source>
        <dbReference type="EMBL" id="EGG13896.1"/>
    </source>
</evidence>
<feature type="domain" description="DNA/pantothenate metabolism flavoprotein C-terminal" evidence="2">
    <location>
        <begin position="186"/>
        <end position="278"/>
    </location>
</feature>
<keyword evidence="4" id="KW-1185">Reference proteome</keyword>
<dbReference type="GO" id="GO:0016874">
    <property type="term" value="F:ligase activity"/>
    <property type="evidence" value="ECO:0007669"/>
    <property type="project" value="UniProtKB-KW"/>
</dbReference>
<dbReference type="InterPro" id="IPR007085">
    <property type="entry name" value="DNA/pantothenate-metab_flavo_C"/>
</dbReference>
<dbReference type="STRING" id="1054147.F4QDU9"/>